<dbReference type="InterPro" id="IPR010791">
    <property type="entry name" value="AttH_dom"/>
</dbReference>
<protein>
    <submittedName>
        <fullName evidence="2">Lipocalin-like domain-containing protein</fullName>
    </submittedName>
</protein>
<feature type="domain" description="AttH" evidence="1">
    <location>
        <begin position="74"/>
        <end position="248"/>
    </location>
</feature>
<evidence type="ECO:0000313" key="2">
    <source>
        <dbReference type="EMBL" id="XBS19223.1"/>
    </source>
</evidence>
<dbReference type="Pfam" id="PF17186">
    <property type="entry name" value="Lipocalin_9"/>
    <property type="match status" value="1"/>
</dbReference>
<dbReference type="SUPFAM" id="SSF159245">
    <property type="entry name" value="AttH-like"/>
    <property type="match status" value="1"/>
</dbReference>
<dbReference type="AlphaFoldDB" id="A0AAU7NQH9"/>
<reference evidence="2 3" key="1">
    <citation type="journal article" date="2024" name="Microbiology">
        <title>Methylomarinum rosea sp. nov., a novel halophilic methanotrophic bacterium from the hypersaline Lake Elton.</title>
        <authorList>
            <person name="Suleimanov R.Z."/>
            <person name="Oshkin I.Y."/>
            <person name="Danilova O.V."/>
            <person name="Suzina N.E."/>
            <person name="Dedysh S.N."/>
        </authorList>
    </citation>
    <scope>NUCLEOTIDE SEQUENCE [LARGE SCALE GENOMIC DNA]</scope>
    <source>
        <strain evidence="2 3">Ch1-1</strain>
    </source>
</reference>
<dbReference type="RefSeq" id="WP_349431178.1">
    <property type="nucleotide sequence ID" value="NZ_CP157743.1"/>
</dbReference>
<gene>
    <name evidence="2" type="ORF">Q9L42_012690</name>
</gene>
<name>A0AAU7NQH9_9GAMM</name>
<dbReference type="KEGG" id="mech:Q9L42_012690"/>
<dbReference type="InterPro" id="IPR023374">
    <property type="entry name" value="AttH-like_dom_sf"/>
</dbReference>
<dbReference type="Pfam" id="PF07143">
    <property type="entry name" value="CrtC"/>
    <property type="match status" value="1"/>
</dbReference>
<dbReference type="Proteomes" id="UP001225378">
    <property type="component" value="Chromosome"/>
</dbReference>
<keyword evidence="3" id="KW-1185">Reference proteome</keyword>
<dbReference type="PANTHER" id="PTHR38591">
    <property type="entry name" value="HYDROLASE"/>
    <property type="match status" value="1"/>
</dbReference>
<accession>A0AAU7NQH9</accession>
<dbReference type="PANTHER" id="PTHR38591:SF1">
    <property type="entry name" value="BLL1000 PROTEIN"/>
    <property type="match status" value="1"/>
</dbReference>
<dbReference type="Gene3D" id="2.40.370.10">
    <property type="entry name" value="AttH-like domain"/>
    <property type="match status" value="2"/>
</dbReference>
<evidence type="ECO:0000313" key="3">
    <source>
        <dbReference type="Proteomes" id="UP001225378"/>
    </source>
</evidence>
<organism evidence="2 3">
    <name type="scientific">Methylomarinum roseum</name>
    <dbReference type="NCBI Taxonomy" id="3067653"/>
    <lineage>
        <taxon>Bacteria</taxon>
        <taxon>Pseudomonadati</taxon>
        <taxon>Pseudomonadota</taxon>
        <taxon>Gammaproteobacteria</taxon>
        <taxon>Methylococcales</taxon>
        <taxon>Methylococcaceae</taxon>
        <taxon>Methylomarinum</taxon>
    </lineage>
</organism>
<dbReference type="EMBL" id="CP157743">
    <property type="protein sequence ID" value="XBS19223.1"/>
    <property type="molecule type" value="Genomic_DNA"/>
</dbReference>
<sequence length="383" mass="43696">MNNTNKRLIWASLLIVILALAWFIGQQNAQPEAEPKNTVSEVLSADDEEFARVFKPRPFVFPRDHGPHDAYRSEWWYYTGNLQSKTGRRFGYELTFFRFALTSQPIAGASNWRSNQVYMAHFALTDVENQRFYADERYARAGNGLAGARKDKLHVWLYDWQARAHDANEKAGITLNAQSDEAAIDLQLTPLKPLVLQGQDGLSQKSAEPGNASYYYSYTRLQTEGRLRIGHENFAVNGASWMDREWSSSALSKEQAGWDWFALQLFDDSEIMFYRLRRKDGKADPHSAGAVFHADHSQTNLSSTDVVIEQLDNWRSPHSGISYPSQWRLSIPSQKLELLITPLMEDQELNITYRYWEGAVSVSGVHQGRPVTGQGYVELAGYR</sequence>
<evidence type="ECO:0000259" key="1">
    <source>
        <dbReference type="Pfam" id="PF07143"/>
    </source>
</evidence>
<proteinExistence type="predicted"/>